<dbReference type="InterPro" id="IPR050687">
    <property type="entry name" value="Dynein_IC"/>
</dbReference>
<accession>A0A817UEJ9</accession>
<dbReference type="InterPro" id="IPR001680">
    <property type="entry name" value="WD40_rpt"/>
</dbReference>
<feature type="region of interest" description="Disordered" evidence="12">
    <location>
        <begin position="716"/>
        <end position="741"/>
    </location>
</feature>
<dbReference type="SUPFAM" id="SSF50978">
    <property type="entry name" value="WD40 repeat-like"/>
    <property type="match status" value="2"/>
</dbReference>
<dbReference type="GO" id="GO:0045503">
    <property type="term" value="F:dynein light chain binding"/>
    <property type="evidence" value="ECO:0007669"/>
    <property type="project" value="TreeGrafter"/>
</dbReference>
<reference evidence="13" key="1">
    <citation type="submission" date="2021-02" db="EMBL/GenBank/DDBJ databases">
        <authorList>
            <person name="Nowell W R."/>
        </authorList>
    </citation>
    <scope>NUCLEOTIDE SEQUENCE</scope>
</reference>
<evidence type="ECO:0000256" key="3">
    <source>
        <dbReference type="ARBA" id="ARBA00022490"/>
    </source>
</evidence>
<gene>
    <name evidence="13" type="ORF">GRG538_LOCUS3490</name>
</gene>
<dbReference type="GO" id="GO:0045504">
    <property type="term" value="F:dynein heavy chain binding"/>
    <property type="evidence" value="ECO:0007669"/>
    <property type="project" value="TreeGrafter"/>
</dbReference>
<dbReference type="InterPro" id="IPR036322">
    <property type="entry name" value="WD40_repeat_dom_sf"/>
</dbReference>
<feature type="repeat" description="WD" evidence="11">
    <location>
        <begin position="1254"/>
        <end position="1296"/>
    </location>
</feature>
<keyword evidence="6" id="KW-0677">Repeat</keyword>
<evidence type="ECO:0000256" key="10">
    <source>
        <dbReference type="ARBA" id="ARBA00023273"/>
    </source>
</evidence>
<protein>
    <recommendedName>
        <fullName evidence="15">Dynein intermediate chain 1, axonemal</fullName>
    </recommendedName>
</protein>
<evidence type="ECO:0000313" key="14">
    <source>
        <dbReference type="Proteomes" id="UP000663872"/>
    </source>
</evidence>
<dbReference type="SMART" id="SM00320">
    <property type="entry name" value="WD40"/>
    <property type="match status" value="9"/>
</dbReference>
<name>A0A817UEJ9_9BILA</name>
<proteinExistence type="inferred from homology"/>
<evidence type="ECO:0000256" key="6">
    <source>
        <dbReference type="ARBA" id="ARBA00022737"/>
    </source>
</evidence>
<feature type="repeat" description="WD" evidence="11">
    <location>
        <begin position="529"/>
        <end position="564"/>
    </location>
</feature>
<keyword evidence="5" id="KW-0493">Microtubule</keyword>
<keyword evidence="8" id="KW-0505">Motor protein</keyword>
<comment type="caution">
    <text evidence="13">The sequence shown here is derived from an EMBL/GenBank/DDBJ whole genome shotgun (WGS) entry which is preliminary data.</text>
</comment>
<evidence type="ECO:0000256" key="8">
    <source>
        <dbReference type="ARBA" id="ARBA00023175"/>
    </source>
</evidence>
<feature type="region of interest" description="Disordered" evidence="12">
    <location>
        <begin position="154"/>
        <end position="177"/>
    </location>
</feature>
<dbReference type="PROSITE" id="PS50082">
    <property type="entry name" value="WD_REPEATS_2"/>
    <property type="match status" value="2"/>
</dbReference>
<dbReference type="EMBL" id="CAJNYT010000121">
    <property type="protein sequence ID" value="CAF3330580.1"/>
    <property type="molecule type" value="Genomic_DNA"/>
</dbReference>
<dbReference type="PROSITE" id="PS50294">
    <property type="entry name" value="WD_REPEATS_REGION"/>
    <property type="match status" value="2"/>
</dbReference>
<keyword evidence="9" id="KW-0206">Cytoskeleton</keyword>
<organism evidence="13 14">
    <name type="scientific">Rotaria socialis</name>
    <dbReference type="NCBI Taxonomy" id="392032"/>
    <lineage>
        <taxon>Eukaryota</taxon>
        <taxon>Metazoa</taxon>
        <taxon>Spiralia</taxon>
        <taxon>Gnathifera</taxon>
        <taxon>Rotifera</taxon>
        <taxon>Eurotatoria</taxon>
        <taxon>Bdelloidea</taxon>
        <taxon>Philodinida</taxon>
        <taxon>Philodinidae</taxon>
        <taxon>Rotaria</taxon>
    </lineage>
</organism>
<evidence type="ECO:0000256" key="9">
    <source>
        <dbReference type="ARBA" id="ARBA00023212"/>
    </source>
</evidence>
<dbReference type="Gene3D" id="2.130.10.10">
    <property type="entry name" value="YVTN repeat-like/Quinoprotein amine dehydrogenase"/>
    <property type="match status" value="4"/>
</dbReference>
<dbReference type="GO" id="GO:0036158">
    <property type="term" value="P:outer dynein arm assembly"/>
    <property type="evidence" value="ECO:0007669"/>
    <property type="project" value="TreeGrafter"/>
</dbReference>
<evidence type="ECO:0000256" key="4">
    <source>
        <dbReference type="ARBA" id="ARBA00022574"/>
    </source>
</evidence>
<evidence type="ECO:0000256" key="5">
    <source>
        <dbReference type="ARBA" id="ARBA00022701"/>
    </source>
</evidence>
<comment type="similarity">
    <text evidence="2">Belongs to the dynein intermediate chain family.</text>
</comment>
<sequence length="1430" mass="163036">MPGKVAEKKAAAPTLAGITVQRRLSQLPRQSIIAGFRDEDQDLGNMPDLLDEGLRAVRPDDQLKLTDAELNEEHTRILTARNPNAAENIVRFSYKERTFKPIPQVDQLAVHFQLDGNLIHRDSEEGKRQLIRDAGEHAAEEAEAPVAVVQEIAKEGDDDDEDKVKKPATTGGKGKKLTNQFNFSERASQTYNNPCRDRETFVEQTPRVVFSDNVSQWSIFDAYNEDFDQQQKAKEKEHKKIGAKKDDERKKKFVVTEQSGDDMAKLARSKSASISLKILERMINQNTFDDIAQDFKYWEDAADEYREQEGSLLPLWVFQYELAKKLACTNLAWNTFYTDLFAVSFGSYDFLKQSRGMFLIYSLKNPSFPENIFFADTGVMCLDFHPNHPNLLCSGFYDGSVAVYNIAEENKRPKYQSTARNGKHTDPVWQVRWQKDDLDGNLNFYSISSDGRIVCWTLVKSDLMYSDVVQLKLEKPATESDEGVSLTTLGCGTCFDFNKQQDYLFIVGTEEGKIHKCSKSYNNQYLDTFYAHNMAVYAVRWNTFHSKIFISCSADWTVKVWDINFKDPLFVYDLGSAVGDAAWAPYSSKERKKFYSEIIDPFCNDDGLSEQSPTVFAACTADGKVFVFDLNVNKYEPLAEQIIVQKKRTKLTHIAFNQHFPIILAGDDRGNITSVKLSPNLRKKPKAKKGQEVADGSEFEIAKLDKILALIRDPDDAKTKPTQGQQSTTAAANTNSGDPEQELTRILTTENPHGSKNLVMFSNRDKQFVPLGNLEQLIIHYSYEGNLIPIDSEEAKIYLQNEKNHKNRILPTALLDTYKTKEKTPIEIKTSNENVEPVHQIGEEDEQQTVTSEITEQSEFNELIDDSKTILKVDNLLSIEKPKKLLNRFNFCEQGIQTYTSTKKEVITQTDPIIRQKFVGLANQRIIYQEYMIDYEKQQKNKDKGKQKVSYGSNKSVVEKQLVKTDRLKPETIVKRHQVQILKGIERVLNQNRYQELIYNFKYFEDKTDEIRDPMGTLFPLWKFPPSSANRSVTALTWNPAYSDMLIIGYGLCKIFLNNMPSIFLSFLHSIVQDDRAERIQGAIAVFTLNNDHPNTLIHTESTVLSIDCLPSKPYLICVGLMDGDVIVYDISIPAGKANFTNTNYTCKHFGCVWQVRWCTSSANRQPCFCSIGSDGKIMRWTCIKGELRQVVLFDLPSSTKTTRLDDSTLLSLPDPAIAFDFHRIRTDIFLVGTEDGKIYKASIDDPGIIDMTFDAHEFAVYSVQWSPFHPNVFVSCSADGTVKIWHEKMNEYLMRFDLCTSLQDIAWSPYTSTMFTVAGATGKVYMFDIYSNKLEPICEQRLAKESRKMCTKIAFNPIHPILLVGDETGWTICLKLSPNLRKKAKIRKGIDIEHNYNLEFDKLAQELSRTVTGDSMNDILNDQMNDIED</sequence>
<keyword evidence="3" id="KW-0963">Cytoplasm</keyword>
<evidence type="ECO:0000256" key="7">
    <source>
        <dbReference type="ARBA" id="ARBA00023017"/>
    </source>
</evidence>
<keyword evidence="4 11" id="KW-0853">WD repeat</keyword>
<evidence type="ECO:0000256" key="11">
    <source>
        <dbReference type="PROSITE-ProRule" id="PRU00221"/>
    </source>
</evidence>
<dbReference type="Proteomes" id="UP000663872">
    <property type="component" value="Unassembled WGS sequence"/>
</dbReference>
<evidence type="ECO:0000313" key="13">
    <source>
        <dbReference type="EMBL" id="CAF3330580.1"/>
    </source>
</evidence>
<keyword evidence="7" id="KW-0243">Dynein</keyword>
<dbReference type="PANTHER" id="PTHR12442">
    <property type="entry name" value="DYNEIN INTERMEDIATE CHAIN"/>
    <property type="match status" value="1"/>
</dbReference>
<comment type="subcellular location">
    <subcellularLocation>
        <location evidence="1">Cytoplasm</location>
        <location evidence="1">Cytoskeleton</location>
        <location evidence="1">Cilium axoneme</location>
    </subcellularLocation>
</comment>
<dbReference type="FunFam" id="2.130.10.10:FF:000349">
    <property type="entry name" value="Dynein axonemal intermediate chain 1"/>
    <property type="match status" value="1"/>
</dbReference>
<keyword evidence="10" id="KW-0966">Cell projection</keyword>
<dbReference type="Pfam" id="PF00400">
    <property type="entry name" value="WD40"/>
    <property type="match status" value="3"/>
</dbReference>
<dbReference type="InterPro" id="IPR015943">
    <property type="entry name" value="WD40/YVTN_repeat-like_dom_sf"/>
</dbReference>
<dbReference type="GO" id="GO:0005874">
    <property type="term" value="C:microtubule"/>
    <property type="evidence" value="ECO:0007669"/>
    <property type="project" value="UniProtKB-KW"/>
</dbReference>
<feature type="compositionally biased region" description="Polar residues" evidence="12">
    <location>
        <begin position="720"/>
        <end position="738"/>
    </location>
</feature>
<evidence type="ECO:0000256" key="2">
    <source>
        <dbReference type="ARBA" id="ARBA00011059"/>
    </source>
</evidence>
<dbReference type="GO" id="GO:0036157">
    <property type="term" value="C:outer dynein arm"/>
    <property type="evidence" value="ECO:0007669"/>
    <property type="project" value="TreeGrafter"/>
</dbReference>
<evidence type="ECO:0000256" key="1">
    <source>
        <dbReference type="ARBA" id="ARBA00004430"/>
    </source>
</evidence>
<evidence type="ECO:0008006" key="15">
    <source>
        <dbReference type="Google" id="ProtNLM"/>
    </source>
</evidence>
<evidence type="ECO:0000256" key="12">
    <source>
        <dbReference type="SAM" id="MobiDB-lite"/>
    </source>
</evidence>
<dbReference type="GO" id="GO:0003341">
    <property type="term" value="P:cilium movement"/>
    <property type="evidence" value="ECO:0007669"/>
    <property type="project" value="TreeGrafter"/>
</dbReference>
<dbReference type="PANTHER" id="PTHR12442:SF11">
    <property type="entry name" value="DYNEIN AXONEMAL INTERMEDIATE CHAIN 1"/>
    <property type="match status" value="1"/>
</dbReference>